<dbReference type="GO" id="GO:0050660">
    <property type="term" value="F:flavin adenine dinucleotide binding"/>
    <property type="evidence" value="ECO:0007669"/>
    <property type="project" value="InterPro"/>
</dbReference>
<dbReference type="AlphaFoldDB" id="A0AB33ECJ0"/>
<dbReference type="InterPro" id="IPR036188">
    <property type="entry name" value="FAD/NAD-bd_sf"/>
</dbReference>
<keyword evidence="4" id="KW-0503">Monooxygenase</keyword>
<dbReference type="EMBL" id="CP023466">
    <property type="protein sequence ID" value="ATE78151.1"/>
    <property type="molecule type" value="Genomic_DNA"/>
</dbReference>
<name>A0AB33ECJ0_9PSED</name>
<accession>A0AB33ECJ0</accession>
<gene>
    <name evidence="4" type="ORF">CNN82_17570</name>
</gene>
<sequence>MHKPAATSTSKIVDVVIIGSGFGGLGMAIKLREAGNDNFVVLEKAGDVGGTWRENSYPGAACDVQSHMYSFSFAPKNDWSKRYAERQEIQQYILDTTEKFGIRPFLRFNREVCGMHFDQTKGLWTVDTAAGEQFVARHVVLASGPLHVPSIPTFPGRENFKGKIFHSAQWDHDYDLSGKQVVSIGTGASTIQYAPEIAGKVARLSILQRTPAWVIPRDERAYADWEKRLFVNLPFSRTLHRARLYWSNESRAWPLFAPRVAAVIQKLAKLFINVKVKNPALAKALTPDYLIGCKRILISNKWLPMFNRDNVELIGAGIKELREHSVLLRDGRELPADCIILGTGFVTDPRIYMKDFPCTGLPGHDLTQDWKESPEAYYGTTVTGFPNFYQLLGPNTALGHNSVIFMIEAQVHYIMQCIKRLQEKGADYLDVKPQVQREFNQKLQAKFVGTAWSSGCTSWYQQAGGKNVLIWPGATWRFWLQTRRVRDADYEFVTCASQSQPAELLDAEPSAA</sequence>
<dbReference type="GO" id="GO:0004499">
    <property type="term" value="F:N,N-dimethylaniline monooxygenase activity"/>
    <property type="evidence" value="ECO:0007669"/>
    <property type="project" value="InterPro"/>
</dbReference>
<keyword evidence="2" id="KW-0274">FAD</keyword>
<keyword evidence="3" id="KW-0560">Oxidoreductase</keyword>
<evidence type="ECO:0000256" key="3">
    <source>
        <dbReference type="ARBA" id="ARBA00023002"/>
    </source>
</evidence>
<dbReference type="PANTHER" id="PTHR42877">
    <property type="entry name" value="L-ORNITHINE N(5)-MONOOXYGENASE-RELATED"/>
    <property type="match status" value="1"/>
</dbReference>
<evidence type="ECO:0000256" key="1">
    <source>
        <dbReference type="ARBA" id="ARBA00022630"/>
    </source>
</evidence>
<dbReference type="Gene3D" id="3.50.50.60">
    <property type="entry name" value="FAD/NAD(P)-binding domain"/>
    <property type="match status" value="2"/>
</dbReference>
<dbReference type="PANTHER" id="PTHR42877:SF4">
    <property type="entry name" value="FAD_NAD(P)-BINDING DOMAIN-CONTAINING PROTEIN-RELATED"/>
    <property type="match status" value="1"/>
</dbReference>
<keyword evidence="1" id="KW-0285">Flavoprotein</keyword>
<evidence type="ECO:0000256" key="2">
    <source>
        <dbReference type="ARBA" id="ARBA00022827"/>
    </source>
</evidence>
<dbReference type="SUPFAM" id="SSF51905">
    <property type="entry name" value="FAD/NAD(P)-binding domain"/>
    <property type="match status" value="2"/>
</dbReference>
<dbReference type="InterPro" id="IPR020946">
    <property type="entry name" value="Flavin_mOase-like"/>
</dbReference>
<dbReference type="Pfam" id="PF00743">
    <property type="entry name" value="FMO-like"/>
    <property type="match status" value="1"/>
</dbReference>
<dbReference type="GO" id="GO:0050661">
    <property type="term" value="F:NADP binding"/>
    <property type="evidence" value="ECO:0007669"/>
    <property type="project" value="InterPro"/>
</dbReference>
<evidence type="ECO:0000313" key="5">
    <source>
        <dbReference type="Proteomes" id="UP000218385"/>
    </source>
</evidence>
<proteinExistence type="predicted"/>
<reference evidence="4 5" key="1">
    <citation type="submission" date="2017-09" db="EMBL/GenBank/DDBJ databases">
        <title>Complete Genome sequence of Lysobacter capsici KNU-15.</title>
        <authorList>
            <person name="Kim M.-C."/>
            <person name="Yi H."/>
            <person name="Lee D.-W."/>
            <person name="Shin J.-H."/>
        </authorList>
    </citation>
    <scope>NUCLEOTIDE SEQUENCE [LARGE SCALE GENOMIC DNA]</scope>
    <source>
        <strain evidence="4 5">KNU-15</strain>
    </source>
</reference>
<dbReference type="InterPro" id="IPR051209">
    <property type="entry name" value="FAD-bind_Monooxygenase_sf"/>
</dbReference>
<dbReference type="Proteomes" id="UP000218385">
    <property type="component" value="Chromosome"/>
</dbReference>
<dbReference type="RefSeq" id="WP_096480439.1">
    <property type="nucleotide sequence ID" value="NZ_CP023466.1"/>
</dbReference>
<organism evidence="4 5">
    <name type="scientific">Pseudomonas frederiksbergensis</name>
    <dbReference type="NCBI Taxonomy" id="104087"/>
    <lineage>
        <taxon>Bacteria</taxon>
        <taxon>Pseudomonadati</taxon>
        <taxon>Pseudomonadota</taxon>
        <taxon>Gammaproteobacteria</taxon>
        <taxon>Pseudomonadales</taxon>
        <taxon>Pseudomonadaceae</taxon>
        <taxon>Pseudomonas</taxon>
    </lineage>
</organism>
<protein>
    <submittedName>
        <fullName evidence="4">4-hydroxyacetophenone monooxygenase</fullName>
    </submittedName>
</protein>
<evidence type="ECO:0000313" key="4">
    <source>
        <dbReference type="EMBL" id="ATE78151.1"/>
    </source>
</evidence>